<evidence type="ECO:0000313" key="1">
    <source>
        <dbReference type="EMBL" id="QFC18319.1"/>
    </source>
</evidence>
<gene>
    <name evidence="1" type="primary">GT1</name>
</gene>
<reference evidence="1" key="1">
    <citation type="journal article" date="2019" name="Int. J. Food Microbiol.">
        <title>Developing a novel molecular serotyping system based on capsular polysaccharide synthesis gene clusters of Vibrio parahaemolyticus.</title>
        <authorList>
            <person name="Pang Y."/>
            <person name="Guo X."/>
            <person name="Tian X."/>
            <person name="Liu F."/>
            <person name="Wang L."/>
            <person name="Wu J."/>
            <person name="Zhang S."/>
            <person name="Li S."/>
            <person name="Liu B."/>
        </authorList>
    </citation>
    <scope>NUCLEOTIDE SEQUENCE</scope>
    <source>
        <strain evidence="1">G3570</strain>
    </source>
</reference>
<dbReference type="AlphaFoldDB" id="A0A5P4S7J3"/>
<dbReference type="GO" id="GO:0016740">
    <property type="term" value="F:transferase activity"/>
    <property type="evidence" value="ECO:0007669"/>
    <property type="project" value="UniProtKB-KW"/>
</dbReference>
<keyword evidence="1" id="KW-0808">Transferase</keyword>
<organism evidence="1">
    <name type="scientific">Vibrio parahaemolyticus</name>
    <dbReference type="NCBI Taxonomy" id="670"/>
    <lineage>
        <taxon>Bacteria</taxon>
        <taxon>Pseudomonadati</taxon>
        <taxon>Pseudomonadota</taxon>
        <taxon>Gammaproteobacteria</taxon>
        <taxon>Vibrionales</taxon>
        <taxon>Vibrionaceae</taxon>
        <taxon>Vibrio</taxon>
    </lineage>
</organism>
<sequence>MFAYARPEHTKRTIESILKNAEASETEIYIYIDHPKNNSNAKLNQEVIDICENIKGFKSKKIIKRESNFGLARNIISGVSEIINSHGKTIVMEDDMVVSNHFLNFMNNALDRYKNESKVWHITGWNYPCDLAISDDAFFWRGMNCWAWATWSDRWVRFSKDPEALLKCWDKKTIRKFNIDGTHNFFSQVKGNANGRLNTWAIFWYATIFENDGLCLNPRNSLVNNIGNDGSGVHCGDYDPFQTKITDFKVCNLPKDIYESKEALNAIKIFYKKTFPNIFVRALRKLKRKLS</sequence>
<dbReference type="SUPFAM" id="SSF53448">
    <property type="entry name" value="Nucleotide-diphospho-sugar transferases"/>
    <property type="match status" value="1"/>
</dbReference>
<proteinExistence type="predicted"/>
<dbReference type="Gene3D" id="3.90.550.10">
    <property type="entry name" value="Spore Coat Polysaccharide Biosynthesis Protein SpsA, Chain A"/>
    <property type="match status" value="1"/>
</dbReference>
<accession>A0A5P4S7J3</accession>
<protein>
    <submittedName>
        <fullName evidence="1">Glycosyl transferase</fullName>
    </submittedName>
</protein>
<name>A0A5P4S7J3_VIBPH</name>
<dbReference type="InterPro" id="IPR029044">
    <property type="entry name" value="Nucleotide-diphossugar_trans"/>
</dbReference>
<dbReference type="EMBL" id="MK482094">
    <property type="protein sequence ID" value="QFC18319.1"/>
    <property type="molecule type" value="Genomic_DNA"/>
</dbReference>